<dbReference type="EMBL" id="JAZGQO010000002">
    <property type="protein sequence ID" value="KAK6192721.1"/>
    <property type="molecule type" value="Genomic_DNA"/>
</dbReference>
<gene>
    <name evidence="13" type="ORF">SNE40_004145</name>
</gene>
<dbReference type="SMART" id="SM00891">
    <property type="entry name" value="ERCC4"/>
    <property type="match status" value="1"/>
</dbReference>
<evidence type="ECO:0000256" key="2">
    <source>
        <dbReference type="ARBA" id="ARBA00010015"/>
    </source>
</evidence>
<comment type="similarity">
    <text evidence="2">Belongs to the XPF family.</text>
</comment>
<keyword evidence="4" id="KW-0255">Endonuclease</keyword>
<dbReference type="Pfam" id="PF02732">
    <property type="entry name" value="ERCC4"/>
    <property type="match status" value="1"/>
</dbReference>
<dbReference type="GO" id="GO:1901255">
    <property type="term" value="P:nucleotide-excision repair involved in interstrand cross-link repair"/>
    <property type="evidence" value="ECO:0007669"/>
    <property type="project" value="TreeGrafter"/>
</dbReference>
<dbReference type="InterPro" id="IPR011335">
    <property type="entry name" value="Restrct_endonuc-II-like"/>
</dbReference>
<evidence type="ECO:0000259" key="12">
    <source>
        <dbReference type="SMART" id="SM00891"/>
    </source>
</evidence>
<reference evidence="13 14" key="1">
    <citation type="submission" date="2024-01" db="EMBL/GenBank/DDBJ databases">
        <title>The genome of the rayed Mediterranean limpet Patella caerulea (Linnaeus, 1758).</title>
        <authorList>
            <person name="Anh-Thu Weber A."/>
            <person name="Halstead-Nussloch G."/>
        </authorList>
    </citation>
    <scope>NUCLEOTIDE SEQUENCE [LARGE SCALE GENOMIC DNA]</scope>
    <source>
        <strain evidence="13">AATW-2023a</strain>
        <tissue evidence="13">Whole specimen</tissue>
    </source>
</reference>
<dbReference type="InterPro" id="IPR006166">
    <property type="entry name" value="ERCC4_domain"/>
</dbReference>
<dbReference type="GO" id="GO:0000014">
    <property type="term" value="F:single-stranded DNA endodeoxyribonuclease activity"/>
    <property type="evidence" value="ECO:0007669"/>
    <property type="project" value="TreeGrafter"/>
</dbReference>
<dbReference type="Gene3D" id="3.40.50.10130">
    <property type="match status" value="1"/>
</dbReference>
<dbReference type="AlphaFoldDB" id="A0AAN8K9D3"/>
<evidence type="ECO:0000256" key="8">
    <source>
        <dbReference type="ARBA" id="ARBA00023204"/>
    </source>
</evidence>
<evidence type="ECO:0000256" key="4">
    <source>
        <dbReference type="ARBA" id="ARBA00022759"/>
    </source>
</evidence>
<evidence type="ECO:0000256" key="5">
    <source>
        <dbReference type="ARBA" id="ARBA00022763"/>
    </source>
</evidence>
<dbReference type="CDD" id="cd20078">
    <property type="entry name" value="XPF_nuclease_XPF_euk"/>
    <property type="match status" value="1"/>
</dbReference>
<evidence type="ECO:0000256" key="10">
    <source>
        <dbReference type="ARBA" id="ARBA00072370"/>
    </source>
</evidence>
<keyword evidence="3" id="KW-0540">Nuclease</keyword>
<feature type="region of interest" description="Disordered" evidence="11">
    <location>
        <begin position="863"/>
        <end position="883"/>
    </location>
</feature>
<keyword evidence="8" id="KW-0234">DNA repair</keyword>
<dbReference type="InterPro" id="IPR010994">
    <property type="entry name" value="RuvA_2-like"/>
</dbReference>
<evidence type="ECO:0000313" key="14">
    <source>
        <dbReference type="Proteomes" id="UP001347796"/>
    </source>
</evidence>
<feature type="compositionally biased region" description="Basic and acidic residues" evidence="11">
    <location>
        <begin position="863"/>
        <end position="873"/>
    </location>
</feature>
<dbReference type="InterPro" id="IPR047520">
    <property type="entry name" value="XPF_nuclease"/>
</dbReference>
<evidence type="ECO:0000256" key="6">
    <source>
        <dbReference type="ARBA" id="ARBA00022801"/>
    </source>
</evidence>
<feature type="compositionally biased region" description="Polar residues" evidence="11">
    <location>
        <begin position="611"/>
        <end position="622"/>
    </location>
</feature>
<sequence>MSVTTSNNLALLEYEKQIFLDAFHEDGLTILARGLGIQRIFMNFLKVYSDQGSLVLVLNTSSSDEDYFLEQLEAECVKPLPKVITNEMNANVRQSTYLQGGVLFITSRILVVDLLTDRVPVDHVSGILVYKAHKIIESCQEAFILRLFRQKNKTGFIKAFSDSPYSFTTGFCHVERMMKNLFVRKVFLWPRFHASVVSCMEKHQVEVVEIHLHLTPSMVACQTALLDLINACIKELKRCTTAVDTEEVTVENALGRSFDKTIRIQLDPIWNSLGPKTRQLVSDLKTLRLILKFLTQYDCVSFYSLVHSIRTNEKTFGQNTGWLFLDAADSLFVHAKDRVYGVEEKKKKQKGEEGKEKTETQKEPLLENCPKWEALSELLKEIEEENKDADRSAGPTNVLVCAEDDRTCSQLKEYLCQGSRSILSRLFNKFLRLKGAQQVEFEKQKNYKQKGGHSKEECDELTLTQMMVNMEKENDGDLKEGSEDDGNPHLSQDAYYGVISSPVTVLHPLHGCTDPHSLTKVLQEVQPKYVILYDADMQLVRQLEVFRASRPGIPLRVYFLMYTSSVEEQNYLTTLRKEKEAFEHLIQQKGQMVISEQSDGKLEEDPELERGTTSANATTNSRKGGLPSQPKNRKVIVDMREFRSELPSLIHRRAIDIEPVTLEVGDYILTPDICVERKSLSDLIGSLSNGRLYNQCVAMCRYYKRPILLIEFDANKSFSLQGKYSLSNEVSMKDISSQLALLTMHFSKLRILWCPSPYATAELCDELKENRPEPDAVEAMSVSAIENTSDLADRYSHAPQDFLLKMPGINSKNFRQVMNKVKDLAELVTLSEERLTEILGSSSHAKLLFTFLHKNVDEVEKTVSEQKKNEKPFKKGFSYKRRK</sequence>
<dbReference type="PANTHER" id="PTHR10150">
    <property type="entry name" value="DNA REPAIR ENDONUCLEASE XPF"/>
    <property type="match status" value="1"/>
</dbReference>
<keyword evidence="6" id="KW-0378">Hydrolase</keyword>
<keyword evidence="7" id="KW-0238">DNA-binding</keyword>
<name>A0AAN8K9D3_PATCE</name>
<feature type="domain" description="ERCC4" evidence="12">
    <location>
        <begin position="634"/>
        <end position="714"/>
    </location>
</feature>
<dbReference type="FunFam" id="3.40.50.10130:FF:000002">
    <property type="entry name" value="DNA repair endonuclease XPF"/>
    <property type="match status" value="1"/>
</dbReference>
<feature type="region of interest" description="Disordered" evidence="11">
    <location>
        <begin position="593"/>
        <end position="630"/>
    </location>
</feature>
<dbReference type="SUPFAM" id="SSF52980">
    <property type="entry name" value="Restriction endonuclease-like"/>
    <property type="match status" value="1"/>
</dbReference>
<dbReference type="GO" id="GO:0000724">
    <property type="term" value="P:double-strand break repair via homologous recombination"/>
    <property type="evidence" value="ECO:0007669"/>
    <property type="project" value="TreeGrafter"/>
</dbReference>
<keyword evidence="9" id="KW-0539">Nucleus</keyword>
<dbReference type="SUPFAM" id="SSF47781">
    <property type="entry name" value="RuvA domain 2-like"/>
    <property type="match status" value="1"/>
</dbReference>
<comment type="caution">
    <text evidence="13">The sequence shown here is derived from an EMBL/GenBank/DDBJ whole genome shotgun (WGS) entry which is preliminary data.</text>
</comment>
<accession>A0AAN8K9D3</accession>
<dbReference type="GO" id="GO:0000712">
    <property type="term" value="P:resolution of meiotic recombination intermediates"/>
    <property type="evidence" value="ECO:0007669"/>
    <property type="project" value="TreeGrafter"/>
</dbReference>
<dbReference type="GO" id="GO:0003697">
    <property type="term" value="F:single-stranded DNA binding"/>
    <property type="evidence" value="ECO:0007669"/>
    <property type="project" value="TreeGrafter"/>
</dbReference>
<evidence type="ECO:0000256" key="1">
    <source>
        <dbReference type="ARBA" id="ARBA00004123"/>
    </source>
</evidence>
<evidence type="ECO:0000256" key="7">
    <source>
        <dbReference type="ARBA" id="ARBA00023125"/>
    </source>
</evidence>
<keyword evidence="5" id="KW-0227">DNA damage</keyword>
<evidence type="ECO:0000256" key="9">
    <source>
        <dbReference type="ARBA" id="ARBA00023242"/>
    </source>
</evidence>
<dbReference type="PANTHER" id="PTHR10150:SF0">
    <property type="entry name" value="DNA REPAIR ENDONUCLEASE XPF"/>
    <property type="match status" value="1"/>
</dbReference>
<protein>
    <recommendedName>
        <fullName evidence="10">DNA repair endonuclease XPF</fullName>
    </recommendedName>
</protein>
<comment type="subcellular location">
    <subcellularLocation>
        <location evidence="1">Nucleus</location>
    </subcellularLocation>
</comment>
<organism evidence="13 14">
    <name type="scientific">Patella caerulea</name>
    <name type="common">Rayed Mediterranean limpet</name>
    <dbReference type="NCBI Taxonomy" id="87958"/>
    <lineage>
        <taxon>Eukaryota</taxon>
        <taxon>Metazoa</taxon>
        <taxon>Spiralia</taxon>
        <taxon>Lophotrochozoa</taxon>
        <taxon>Mollusca</taxon>
        <taxon>Gastropoda</taxon>
        <taxon>Patellogastropoda</taxon>
        <taxon>Patelloidea</taxon>
        <taxon>Patellidae</taxon>
        <taxon>Patella</taxon>
    </lineage>
</organism>
<dbReference type="GO" id="GO:0000110">
    <property type="term" value="C:nucleotide-excision repair factor 1 complex"/>
    <property type="evidence" value="ECO:0007669"/>
    <property type="project" value="TreeGrafter"/>
</dbReference>
<keyword evidence="14" id="KW-1185">Reference proteome</keyword>
<evidence type="ECO:0000256" key="11">
    <source>
        <dbReference type="SAM" id="MobiDB-lite"/>
    </source>
</evidence>
<proteinExistence type="inferred from homology"/>
<evidence type="ECO:0000256" key="3">
    <source>
        <dbReference type="ARBA" id="ARBA00022722"/>
    </source>
</evidence>
<dbReference type="Proteomes" id="UP001347796">
    <property type="component" value="Unassembled WGS sequence"/>
</dbReference>
<dbReference type="GO" id="GO:0003684">
    <property type="term" value="F:damaged DNA binding"/>
    <property type="evidence" value="ECO:0007669"/>
    <property type="project" value="TreeGrafter"/>
</dbReference>
<dbReference type="Gene3D" id="1.10.150.20">
    <property type="entry name" value="5' to 3' exonuclease, C-terminal subdomain"/>
    <property type="match status" value="1"/>
</dbReference>
<evidence type="ECO:0000313" key="13">
    <source>
        <dbReference type="EMBL" id="KAK6192721.1"/>
    </source>
</evidence>